<accession>A0A1A7QNY0</accession>
<comment type="caution">
    <text evidence="1">The sequence shown here is derived from an EMBL/GenBank/DDBJ whole genome shotgun (WGS) entry which is preliminary data.</text>
</comment>
<evidence type="ECO:0000313" key="1">
    <source>
        <dbReference type="EMBL" id="RAJ19799.1"/>
    </source>
</evidence>
<sequence>MWSGSIEVLGIQYWGHYSMQFHCIKQFDICRHKEMKIDMEDSEIIYMSQFKYRVTRDLVAFQDYCKTFDFDLFCEHYVGNSSISALNDKTKVKQALITHFEPLKEDLLTYKNDFHKFKSVEDIANKIGITPDRVKAYIERNKLNFSKDQINGLSGYGDVTLKTQVKEISSYKILKDLQLIERNILLSKTTAQSLMVK</sequence>
<proteinExistence type="predicted"/>
<name>A0A1A7QNY0_9FLAO</name>
<dbReference type="STRING" id="49280.A9996_18570"/>
<evidence type="ECO:0000313" key="2">
    <source>
        <dbReference type="Proteomes" id="UP000248987"/>
    </source>
</evidence>
<gene>
    <name evidence="1" type="ORF">LX77_03429</name>
</gene>
<dbReference type="EMBL" id="QLLQ01000019">
    <property type="protein sequence ID" value="RAJ19799.1"/>
    <property type="molecule type" value="Genomic_DNA"/>
</dbReference>
<keyword evidence="2" id="KW-1185">Reference proteome</keyword>
<dbReference type="AlphaFoldDB" id="A0A1A7QNY0"/>
<organism evidence="1 2">
    <name type="scientific">Gelidibacter algens</name>
    <dbReference type="NCBI Taxonomy" id="49280"/>
    <lineage>
        <taxon>Bacteria</taxon>
        <taxon>Pseudomonadati</taxon>
        <taxon>Bacteroidota</taxon>
        <taxon>Flavobacteriia</taxon>
        <taxon>Flavobacteriales</taxon>
        <taxon>Flavobacteriaceae</taxon>
        <taxon>Gelidibacter</taxon>
    </lineage>
</organism>
<dbReference type="Proteomes" id="UP000248987">
    <property type="component" value="Unassembled WGS sequence"/>
</dbReference>
<reference evidence="1 2" key="1">
    <citation type="submission" date="2018-06" db="EMBL/GenBank/DDBJ databases">
        <title>Genomic Encyclopedia of Archaeal and Bacterial Type Strains, Phase II (KMG-II): from individual species to whole genera.</title>
        <authorList>
            <person name="Goeker M."/>
        </authorList>
    </citation>
    <scope>NUCLEOTIDE SEQUENCE [LARGE SCALE GENOMIC DNA]</scope>
    <source>
        <strain evidence="1 2">DSM 12408</strain>
    </source>
</reference>
<protein>
    <submittedName>
        <fullName evidence="1">Uncharacterized protein</fullName>
    </submittedName>
</protein>